<feature type="transmembrane region" description="Helical" evidence="1">
    <location>
        <begin position="12"/>
        <end position="35"/>
    </location>
</feature>
<name>A0A438BBU4_9NOCA</name>
<keyword evidence="3" id="KW-1185">Reference proteome</keyword>
<dbReference type="RefSeq" id="WP_127917355.1">
    <property type="nucleotide sequence ID" value="NZ_RKLP01000009.1"/>
</dbReference>
<keyword evidence="1" id="KW-0472">Membrane</keyword>
<evidence type="ECO:0000313" key="3">
    <source>
        <dbReference type="Proteomes" id="UP000286208"/>
    </source>
</evidence>
<dbReference type="OrthoDB" id="9932946at2"/>
<evidence type="ECO:0000313" key="2">
    <source>
        <dbReference type="EMBL" id="RVW08195.1"/>
    </source>
</evidence>
<proteinExistence type="predicted"/>
<protein>
    <submittedName>
        <fullName evidence="2">Uncharacterized protein</fullName>
    </submittedName>
</protein>
<feature type="transmembrane region" description="Helical" evidence="1">
    <location>
        <begin position="76"/>
        <end position="100"/>
    </location>
</feature>
<dbReference type="Proteomes" id="UP000286208">
    <property type="component" value="Unassembled WGS sequence"/>
</dbReference>
<organism evidence="2 3">
    <name type="scientific">Prescottella agglutinans</name>
    <dbReference type="NCBI Taxonomy" id="1644129"/>
    <lineage>
        <taxon>Bacteria</taxon>
        <taxon>Bacillati</taxon>
        <taxon>Actinomycetota</taxon>
        <taxon>Actinomycetes</taxon>
        <taxon>Mycobacteriales</taxon>
        <taxon>Nocardiaceae</taxon>
        <taxon>Prescottella</taxon>
    </lineage>
</organism>
<evidence type="ECO:0000256" key="1">
    <source>
        <dbReference type="SAM" id="Phobius"/>
    </source>
</evidence>
<dbReference type="EMBL" id="RKLP01000009">
    <property type="protein sequence ID" value="RVW08195.1"/>
    <property type="molecule type" value="Genomic_DNA"/>
</dbReference>
<dbReference type="AlphaFoldDB" id="A0A438BBU4"/>
<gene>
    <name evidence="2" type="ORF">EGT67_17465</name>
</gene>
<sequence>MPATHVRTRWTVARWAISSVGIARVLYGILPLALLANGFEAGTGIATAVLATIGVGFVVQGAAMTALARMLSDIDAAVIISVALDALVTVLAISSMVAGWNDLTAAAGLVVLGAVVLAGVSAVIVAMTSTQS</sequence>
<keyword evidence="1" id="KW-0812">Transmembrane</keyword>
<feature type="transmembrane region" description="Helical" evidence="1">
    <location>
        <begin position="41"/>
        <end position="64"/>
    </location>
</feature>
<comment type="caution">
    <text evidence="2">The sequence shown here is derived from an EMBL/GenBank/DDBJ whole genome shotgun (WGS) entry which is preliminary data.</text>
</comment>
<keyword evidence="1" id="KW-1133">Transmembrane helix</keyword>
<feature type="transmembrane region" description="Helical" evidence="1">
    <location>
        <begin position="106"/>
        <end position="127"/>
    </location>
</feature>
<reference evidence="2 3" key="1">
    <citation type="submission" date="2018-11" db="EMBL/GenBank/DDBJ databases">
        <title>Rhodococcus spongicola sp. nov. and Rhodococcus xishaensis sp. nov. from marine sponges.</title>
        <authorList>
            <person name="Li L."/>
            <person name="Lin H.W."/>
        </authorList>
    </citation>
    <scope>NUCLEOTIDE SEQUENCE [LARGE SCALE GENOMIC DNA]</scope>
    <source>
        <strain evidence="2 3">CCTCC AB2014297</strain>
    </source>
</reference>
<accession>A0A438BBU4</accession>